<proteinExistence type="predicted"/>
<keyword evidence="6" id="KW-0119">Carbohydrate metabolism</keyword>
<evidence type="ECO:0000256" key="4">
    <source>
        <dbReference type="SAM" id="SignalP"/>
    </source>
</evidence>
<feature type="domain" description="NodB homology" evidence="5">
    <location>
        <begin position="100"/>
        <end position="284"/>
    </location>
</feature>
<dbReference type="GO" id="GO:0045493">
    <property type="term" value="P:xylan catabolic process"/>
    <property type="evidence" value="ECO:0007669"/>
    <property type="project" value="UniProtKB-KW"/>
</dbReference>
<dbReference type="GO" id="GO:0016798">
    <property type="term" value="F:hydrolase activity, acting on glycosyl bonds"/>
    <property type="evidence" value="ECO:0007669"/>
    <property type="project" value="UniProtKB-KW"/>
</dbReference>
<dbReference type="PROSITE" id="PS51677">
    <property type="entry name" value="NODB"/>
    <property type="match status" value="1"/>
</dbReference>
<dbReference type="SUPFAM" id="SSF88713">
    <property type="entry name" value="Glycoside hydrolase/deacetylase"/>
    <property type="match status" value="1"/>
</dbReference>
<reference evidence="6 7" key="1">
    <citation type="submission" date="2014-12" db="EMBL/GenBank/DDBJ databases">
        <title>Draft genome sequence of Cohnella kolymensis strain B-2846.</title>
        <authorList>
            <person name="Karlyshev A.V."/>
            <person name="Kudryashova E.B."/>
        </authorList>
    </citation>
    <scope>NUCLEOTIDE SEQUENCE [LARGE SCALE GENOMIC DNA]</scope>
    <source>
        <strain evidence="6 7">VKM B-2846</strain>
    </source>
</reference>
<protein>
    <submittedName>
        <fullName evidence="6">Xylanase deacetylase</fullName>
    </submittedName>
</protein>
<name>A0ABR5A1C5_9BACL</name>
<keyword evidence="6" id="KW-0858">Xylan degradation</keyword>
<keyword evidence="6" id="KW-0326">Glycosidase</keyword>
<dbReference type="InterPro" id="IPR002509">
    <property type="entry name" value="NODB_dom"/>
</dbReference>
<dbReference type="PANTHER" id="PTHR10587:SF133">
    <property type="entry name" value="CHITIN DEACETYLASE 1-RELATED"/>
    <property type="match status" value="1"/>
</dbReference>
<evidence type="ECO:0000313" key="6">
    <source>
        <dbReference type="EMBL" id="KIL34862.1"/>
    </source>
</evidence>
<accession>A0ABR5A1C5</accession>
<gene>
    <name evidence="6" type="ORF">SD71_17835</name>
</gene>
<evidence type="ECO:0000313" key="7">
    <source>
        <dbReference type="Proteomes" id="UP000054526"/>
    </source>
</evidence>
<feature type="region of interest" description="Disordered" evidence="3">
    <location>
        <begin position="23"/>
        <end position="76"/>
    </location>
</feature>
<dbReference type="Gene3D" id="3.20.20.370">
    <property type="entry name" value="Glycoside hydrolase/deacetylase"/>
    <property type="match status" value="1"/>
</dbReference>
<organism evidence="6 7">
    <name type="scientific">Cohnella kolymensis</name>
    <dbReference type="NCBI Taxonomy" id="1590652"/>
    <lineage>
        <taxon>Bacteria</taxon>
        <taxon>Bacillati</taxon>
        <taxon>Bacillota</taxon>
        <taxon>Bacilli</taxon>
        <taxon>Bacillales</taxon>
        <taxon>Paenibacillaceae</taxon>
        <taxon>Cohnella</taxon>
    </lineage>
</organism>
<dbReference type="InterPro" id="IPR011330">
    <property type="entry name" value="Glyco_hydro/deAcase_b/a-brl"/>
</dbReference>
<evidence type="ECO:0000256" key="2">
    <source>
        <dbReference type="ARBA" id="ARBA00022801"/>
    </source>
</evidence>
<comment type="caution">
    <text evidence="6">The sequence shown here is derived from an EMBL/GenBank/DDBJ whole genome shotgun (WGS) entry which is preliminary data.</text>
</comment>
<dbReference type="EMBL" id="JXAL01000026">
    <property type="protein sequence ID" value="KIL34862.1"/>
    <property type="molecule type" value="Genomic_DNA"/>
</dbReference>
<evidence type="ECO:0000256" key="1">
    <source>
        <dbReference type="ARBA" id="ARBA00022723"/>
    </source>
</evidence>
<dbReference type="PANTHER" id="PTHR10587">
    <property type="entry name" value="GLYCOSYL TRANSFERASE-RELATED"/>
    <property type="match status" value="1"/>
</dbReference>
<keyword evidence="7" id="KW-1185">Reference proteome</keyword>
<dbReference type="CDD" id="cd10917">
    <property type="entry name" value="CE4_NodB_like_6s_7s"/>
    <property type="match status" value="1"/>
</dbReference>
<keyword evidence="4" id="KW-0732">Signal</keyword>
<keyword evidence="2 6" id="KW-0378">Hydrolase</keyword>
<dbReference type="Proteomes" id="UP000054526">
    <property type="component" value="Unassembled WGS sequence"/>
</dbReference>
<evidence type="ECO:0000256" key="3">
    <source>
        <dbReference type="SAM" id="MobiDB-lite"/>
    </source>
</evidence>
<feature type="chain" id="PRO_5046303513" evidence="4">
    <location>
        <begin position="25"/>
        <end position="293"/>
    </location>
</feature>
<keyword evidence="6" id="KW-0624">Polysaccharide degradation</keyword>
<evidence type="ECO:0000259" key="5">
    <source>
        <dbReference type="PROSITE" id="PS51677"/>
    </source>
</evidence>
<keyword evidence="1" id="KW-0479">Metal-binding</keyword>
<sequence>MNRLCTAAAAAVLALNLTACGNSATPGSASSSTPEHSASPPSSEAASSTPSAPVSSSPPASAPTETTPALSPEPAAAAKSYRMNKVYRIVPIDKAKNASKVVLLTFDDGPKDKLTLTLLLDTLDKHNAKAIFFVNGYRVKAHPELLKEIDNRKQVIGNHSWDHINLKKEKPAKIKQQLESVQTIVKEVTGKTPVFFRPPFGSANASVHQIAKDNSMLFMTWSNGSLDWDLGRKVKDSDKPKAVIKNVMEQLHDGSNILMHELPWTAAAMDELLTALENKGYSFVDPNSIDLEL</sequence>
<feature type="signal peptide" evidence="4">
    <location>
        <begin position="1"/>
        <end position="24"/>
    </location>
</feature>
<dbReference type="Pfam" id="PF01522">
    <property type="entry name" value="Polysacc_deac_1"/>
    <property type="match status" value="1"/>
</dbReference>
<dbReference type="InterPro" id="IPR050248">
    <property type="entry name" value="Polysacc_deacetylase_ArnD"/>
</dbReference>